<dbReference type="GO" id="GO:0016655">
    <property type="term" value="F:oxidoreductase activity, acting on NAD(P)H, quinone or similar compound as acceptor"/>
    <property type="evidence" value="ECO:0007669"/>
    <property type="project" value="UniProtKB-ARBA"/>
</dbReference>
<gene>
    <name evidence="5" type="ORF">SAMN05216217_101157</name>
</gene>
<keyword evidence="2" id="KW-0285">Flavoprotein</keyword>
<dbReference type="PANTHER" id="PTHR19384">
    <property type="entry name" value="NITRIC OXIDE SYNTHASE-RELATED"/>
    <property type="match status" value="1"/>
</dbReference>
<dbReference type="Pfam" id="PF00258">
    <property type="entry name" value="Flavodoxin_1"/>
    <property type="match status" value="1"/>
</dbReference>
<protein>
    <submittedName>
        <fullName evidence="5">MioC protein</fullName>
    </submittedName>
</protein>
<dbReference type="RefSeq" id="WP_093471398.1">
    <property type="nucleotide sequence ID" value="NZ_FOUI01000001.1"/>
</dbReference>
<feature type="domain" description="Flavodoxin-like" evidence="4">
    <location>
        <begin position="3"/>
        <end position="145"/>
    </location>
</feature>
<evidence type="ECO:0000313" key="6">
    <source>
        <dbReference type="Proteomes" id="UP000243629"/>
    </source>
</evidence>
<sequence>MRVVVISGSMFGTTDLVADRAVTVLQGAGLQVERLGEMSLDLLLEQQADAWLVCTSTTGMGELPDNLLPLHLQLQERFPLLDGKPFGVIALGDSAYPDTFCAGGLLMREQLLELQGRELLPMLQLDASETVTQEDDAEPWLGEFVEALAARQL</sequence>
<reference evidence="6" key="1">
    <citation type="submission" date="2016-10" db="EMBL/GenBank/DDBJ databases">
        <authorList>
            <person name="Varghese N."/>
            <person name="Submissions S."/>
        </authorList>
    </citation>
    <scope>NUCLEOTIDE SEQUENCE [LARGE SCALE GENOMIC DNA]</scope>
    <source>
        <strain evidence="6">DSM 24213</strain>
    </source>
</reference>
<keyword evidence="6" id="KW-1185">Reference proteome</keyword>
<dbReference type="InterPro" id="IPR029039">
    <property type="entry name" value="Flavoprotein-like_sf"/>
</dbReference>
<dbReference type="OrthoDB" id="359268at2"/>
<keyword evidence="3" id="KW-0288">FMN</keyword>
<comment type="cofactor">
    <cofactor evidence="1">
        <name>FMN</name>
        <dbReference type="ChEBI" id="CHEBI:58210"/>
    </cofactor>
</comment>
<organism evidence="5 6">
    <name type="scientific">Halopseudomonas yangmingensis</name>
    <dbReference type="NCBI Taxonomy" id="1720063"/>
    <lineage>
        <taxon>Bacteria</taxon>
        <taxon>Pseudomonadati</taxon>
        <taxon>Pseudomonadota</taxon>
        <taxon>Gammaproteobacteria</taxon>
        <taxon>Pseudomonadales</taxon>
        <taxon>Pseudomonadaceae</taxon>
        <taxon>Halopseudomonas</taxon>
    </lineage>
</organism>
<dbReference type="GO" id="GO:0005829">
    <property type="term" value="C:cytosol"/>
    <property type="evidence" value="ECO:0007669"/>
    <property type="project" value="TreeGrafter"/>
</dbReference>
<evidence type="ECO:0000313" key="5">
    <source>
        <dbReference type="EMBL" id="SFM12214.1"/>
    </source>
</evidence>
<dbReference type="Proteomes" id="UP000243629">
    <property type="component" value="Unassembled WGS sequence"/>
</dbReference>
<dbReference type="EMBL" id="FOUI01000001">
    <property type="protein sequence ID" value="SFM12214.1"/>
    <property type="molecule type" value="Genomic_DNA"/>
</dbReference>
<evidence type="ECO:0000256" key="1">
    <source>
        <dbReference type="ARBA" id="ARBA00001917"/>
    </source>
</evidence>
<dbReference type="GO" id="GO:0010181">
    <property type="term" value="F:FMN binding"/>
    <property type="evidence" value="ECO:0007669"/>
    <property type="project" value="InterPro"/>
</dbReference>
<dbReference type="AlphaFoldDB" id="A0A1I4N9J0"/>
<evidence type="ECO:0000259" key="4">
    <source>
        <dbReference type="PROSITE" id="PS50902"/>
    </source>
</evidence>
<dbReference type="PROSITE" id="PS50902">
    <property type="entry name" value="FLAVODOXIN_LIKE"/>
    <property type="match status" value="1"/>
</dbReference>
<dbReference type="SUPFAM" id="SSF52218">
    <property type="entry name" value="Flavoproteins"/>
    <property type="match status" value="1"/>
</dbReference>
<accession>A0A1I4N9J0</accession>
<dbReference type="PANTHER" id="PTHR19384:SF128">
    <property type="entry name" value="NADPH OXIDOREDUCTASE A"/>
    <property type="match status" value="1"/>
</dbReference>
<dbReference type="STRING" id="1720063.SAMN05216217_101157"/>
<dbReference type="Gene3D" id="3.40.50.360">
    <property type="match status" value="1"/>
</dbReference>
<proteinExistence type="predicted"/>
<name>A0A1I4N9J0_9GAMM</name>
<dbReference type="InterPro" id="IPR008254">
    <property type="entry name" value="Flavodoxin/NO_synth"/>
</dbReference>
<evidence type="ECO:0000256" key="3">
    <source>
        <dbReference type="ARBA" id="ARBA00022643"/>
    </source>
</evidence>
<dbReference type="GO" id="GO:0050660">
    <property type="term" value="F:flavin adenine dinucleotide binding"/>
    <property type="evidence" value="ECO:0007669"/>
    <property type="project" value="TreeGrafter"/>
</dbReference>
<evidence type="ECO:0000256" key="2">
    <source>
        <dbReference type="ARBA" id="ARBA00022630"/>
    </source>
</evidence>